<dbReference type="KEGG" id="cinf:CINF_0982"/>
<organism evidence="12 13">
    <name type="scientific">Candidatus Campylobacter infans</name>
    <dbReference type="NCBI Taxonomy" id="2561898"/>
    <lineage>
        <taxon>Bacteria</taxon>
        <taxon>Pseudomonadati</taxon>
        <taxon>Campylobacterota</taxon>
        <taxon>Epsilonproteobacteria</taxon>
        <taxon>Campylobacterales</taxon>
        <taxon>Campylobacteraceae</taxon>
        <taxon>Campylobacter</taxon>
    </lineage>
</organism>
<keyword evidence="5" id="KW-0547">Nucleotide-binding</keyword>
<dbReference type="EMBL" id="CP049075">
    <property type="protein sequence ID" value="QLI05487.1"/>
    <property type="molecule type" value="Genomic_DNA"/>
</dbReference>
<evidence type="ECO:0000256" key="10">
    <source>
        <dbReference type="ARBA" id="ARBA00071748"/>
    </source>
</evidence>
<dbReference type="PANTHER" id="PTHR43166:SF9">
    <property type="entry name" value="GLUTAMATE_ASPARTATE IMPORT ATP-BINDING PROTEIN GLTL"/>
    <property type="match status" value="1"/>
</dbReference>
<dbReference type="InterPro" id="IPR050086">
    <property type="entry name" value="MetN_ABC_transporter-like"/>
</dbReference>
<dbReference type="GO" id="GO:0005886">
    <property type="term" value="C:plasma membrane"/>
    <property type="evidence" value="ECO:0007669"/>
    <property type="project" value="UniProtKB-SubCell"/>
</dbReference>
<evidence type="ECO:0000256" key="5">
    <source>
        <dbReference type="ARBA" id="ARBA00022741"/>
    </source>
</evidence>
<evidence type="ECO:0000256" key="4">
    <source>
        <dbReference type="ARBA" id="ARBA00022475"/>
    </source>
</evidence>
<evidence type="ECO:0000313" key="13">
    <source>
        <dbReference type="Proteomes" id="UP000509414"/>
    </source>
</evidence>
<keyword evidence="7" id="KW-0029">Amino-acid transport</keyword>
<proteinExistence type="inferred from homology"/>
<evidence type="ECO:0000256" key="6">
    <source>
        <dbReference type="ARBA" id="ARBA00022840"/>
    </source>
</evidence>
<reference evidence="12 13" key="1">
    <citation type="submission" date="2020-02" db="EMBL/GenBank/DDBJ databases">
        <title>Complete genome sequence of the novel Campylobacter species Candidatus Campylobacter infans.</title>
        <authorList>
            <person name="Duim B."/>
            <person name="Zomer A."/>
            <person name="van der Graaf L."/>
            <person name="Wagenaar J."/>
        </authorList>
    </citation>
    <scope>NUCLEOTIDE SEQUENCE [LARGE SCALE GENOMIC DNA]</scope>
    <source>
        <strain evidence="12 13">19S00001</strain>
    </source>
</reference>
<keyword evidence="4" id="KW-1003">Cell membrane</keyword>
<dbReference type="InterPro" id="IPR003593">
    <property type="entry name" value="AAA+_ATPase"/>
</dbReference>
<feature type="domain" description="ABC transporter" evidence="11">
    <location>
        <begin position="2"/>
        <end position="236"/>
    </location>
</feature>
<dbReference type="AlphaFoldDB" id="A0A7H9CH70"/>
<gene>
    <name evidence="12" type="ORF">CINF_0982</name>
</gene>
<accession>A0A7H9CH70</accession>
<evidence type="ECO:0000256" key="2">
    <source>
        <dbReference type="ARBA" id="ARBA00005417"/>
    </source>
</evidence>
<dbReference type="GO" id="GO:0005524">
    <property type="term" value="F:ATP binding"/>
    <property type="evidence" value="ECO:0007669"/>
    <property type="project" value="UniProtKB-KW"/>
</dbReference>
<evidence type="ECO:0000256" key="3">
    <source>
        <dbReference type="ARBA" id="ARBA00022448"/>
    </source>
</evidence>
<dbReference type="InterPro" id="IPR027417">
    <property type="entry name" value="P-loop_NTPase"/>
</dbReference>
<evidence type="ECO:0000256" key="9">
    <source>
        <dbReference type="ARBA" id="ARBA00053419"/>
    </source>
</evidence>
<evidence type="ECO:0000259" key="11">
    <source>
        <dbReference type="PROSITE" id="PS50893"/>
    </source>
</evidence>
<comment type="function">
    <text evidence="9">Most probably involved, with PEB1, in a binding-protein-dependent transport system for an amino acid. Probably responsible for energy coupling to the transport system.</text>
</comment>
<keyword evidence="6 12" id="KW-0067">ATP-binding</keyword>
<dbReference type="GO" id="GO:0016887">
    <property type="term" value="F:ATP hydrolysis activity"/>
    <property type="evidence" value="ECO:0007669"/>
    <property type="project" value="InterPro"/>
</dbReference>
<dbReference type="GO" id="GO:0015424">
    <property type="term" value="F:ABC-type amino acid transporter activity"/>
    <property type="evidence" value="ECO:0007669"/>
    <property type="project" value="InterPro"/>
</dbReference>
<evidence type="ECO:0000256" key="1">
    <source>
        <dbReference type="ARBA" id="ARBA00004202"/>
    </source>
</evidence>
<dbReference type="Gene3D" id="3.40.50.300">
    <property type="entry name" value="P-loop containing nucleotide triphosphate hydrolases"/>
    <property type="match status" value="1"/>
</dbReference>
<dbReference type="InterPro" id="IPR003439">
    <property type="entry name" value="ABC_transporter-like_ATP-bd"/>
</dbReference>
<dbReference type="InterPro" id="IPR017871">
    <property type="entry name" value="ABC_transporter-like_CS"/>
</dbReference>
<dbReference type="CDD" id="cd03262">
    <property type="entry name" value="ABC_HisP_GlnQ"/>
    <property type="match status" value="1"/>
</dbReference>
<dbReference type="PIRSF" id="PIRSF039085">
    <property type="entry name" value="ABC_ATPase_HisP"/>
    <property type="match status" value="1"/>
</dbReference>
<dbReference type="RefSeq" id="WP_179974701.1">
    <property type="nucleotide sequence ID" value="NZ_CP049075.1"/>
</dbReference>
<protein>
    <recommendedName>
        <fullName evidence="10">Probable ABC transporter ATP-binding protein PEB1C</fullName>
    </recommendedName>
</protein>
<keyword evidence="3" id="KW-0813">Transport</keyword>
<dbReference type="PROSITE" id="PS00211">
    <property type="entry name" value="ABC_TRANSPORTER_1"/>
    <property type="match status" value="1"/>
</dbReference>
<dbReference type="PANTHER" id="PTHR43166">
    <property type="entry name" value="AMINO ACID IMPORT ATP-BINDING PROTEIN"/>
    <property type="match status" value="1"/>
</dbReference>
<dbReference type="InterPro" id="IPR030679">
    <property type="entry name" value="ABC_ATPase_HisP-typ"/>
</dbReference>
<comment type="similarity">
    <text evidence="2">Belongs to the ABC transporter superfamily.</text>
</comment>
<name>A0A7H9CH70_9BACT</name>
<evidence type="ECO:0000256" key="8">
    <source>
        <dbReference type="ARBA" id="ARBA00023136"/>
    </source>
</evidence>
<dbReference type="Proteomes" id="UP000509414">
    <property type="component" value="Chromosome"/>
</dbReference>
<dbReference type="Pfam" id="PF00005">
    <property type="entry name" value="ABC_tran"/>
    <property type="match status" value="1"/>
</dbReference>
<sequence length="243" mass="26582">MIKIENLHKNYGQLEVLKGINCEFKKGEVVAIIGPSGSGKSTFLRCINALESASSGHIYIDGVDITAKTCDINKIRAKISMVFQHFNLFANKSVLENLTLAPIKTGLMGKDEAKEHALNLLKKVGLKDKASVYPHKLSGGQKQRVAIARALAMNPQAILFDEPTSALDPEMIGEVLSLIKDVANEGMSMLVVTHEMGFAKNVSNRLIFMDGGYIASDCSPHTAFGDNPPHPRLREFLNKILNH</sequence>
<keyword evidence="8" id="KW-0472">Membrane</keyword>
<dbReference type="SUPFAM" id="SSF52540">
    <property type="entry name" value="P-loop containing nucleoside triphosphate hydrolases"/>
    <property type="match status" value="1"/>
</dbReference>
<comment type="subcellular location">
    <subcellularLocation>
        <location evidence="1">Cell membrane</location>
        <topology evidence="1">Peripheral membrane protein</topology>
    </subcellularLocation>
</comment>
<dbReference type="FunFam" id="3.40.50.300:FF:000020">
    <property type="entry name" value="Amino acid ABC transporter ATP-binding component"/>
    <property type="match status" value="1"/>
</dbReference>
<evidence type="ECO:0000256" key="7">
    <source>
        <dbReference type="ARBA" id="ARBA00022970"/>
    </source>
</evidence>
<dbReference type="PROSITE" id="PS50893">
    <property type="entry name" value="ABC_TRANSPORTER_2"/>
    <property type="match status" value="1"/>
</dbReference>
<keyword evidence="13" id="KW-1185">Reference proteome</keyword>
<dbReference type="SMART" id="SM00382">
    <property type="entry name" value="AAA"/>
    <property type="match status" value="1"/>
</dbReference>
<evidence type="ECO:0000313" key="12">
    <source>
        <dbReference type="EMBL" id="QLI05487.1"/>
    </source>
</evidence>